<protein>
    <recommendedName>
        <fullName evidence="2">Partner of Y14 and mago</fullName>
    </recommendedName>
</protein>
<reference evidence="5" key="2">
    <citation type="submission" date="2023-05" db="EMBL/GenBank/DDBJ databases">
        <authorList>
            <person name="Fouks B."/>
        </authorList>
    </citation>
    <scope>NUCLEOTIDE SEQUENCE</scope>
    <source>
        <strain evidence="5">Stay&amp;Tobe</strain>
        <tissue evidence="5">Testes</tissue>
    </source>
</reference>
<dbReference type="PANTHER" id="PTHR22959">
    <property type="entry name" value="PYM PROTEIN"/>
    <property type="match status" value="1"/>
</dbReference>
<feature type="non-terminal residue" evidence="5">
    <location>
        <position position="230"/>
    </location>
</feature>
<evidence type="ECO:0000256" key="1">
    <source>
        <dbReference type="ARBA" id="ARBA00009394"/>
    </source>
</evidence>
<feature type="compositionally biased region" description="Basic and acidic residues" evidence="3">
    <location>
        <begin position="73"/>
        <end position="83"/>
    </location>
</feature>
<organism evidence="5 6">
    <name type="scientific">Diploptera punctata</name>
    <name type="common">Pacific beetle cockroach</name>
    <dbReference type="NCBI Taxonomy" id="6984"/>
    <lineage>
        <taxon>Eukaryota</taxon>
        <taxon>Metazoa</taxon>
        <taxon>Ecdysozoa</taxon>
        <taxon>Arthropoda</taxon>
        <taxon>Hexapoda</taxon>
        <taxon>Insecta</taxon>
        <taxon>Pterygota</taxon>
        <taxon>Neoptera</taxon>
        <taxon>Polyneoptera</taxon>
        <taxon>Dictyoptera</taxon>
        <taxon>Blattodea</taxon>
        <taxon>Blaberoidea</taxon>
        <taxon>Blaberidae</taxon>
        <taxon>Diplopterinae</taxon>
        <taxon>Diploptera</taxon>
    </lineage>
</organism>
<evidence type="ECO:0000256" key="3">
    <source>
        <dbReference type="SAM" id="MobiDB-lite"/>
    </source>
</evidence>
<proteinExistence type="inferred from homology"/>
<comment type="similarity">
    <text evidence="1">Belongs to the pym family.</text>
</comment>
<accession>A0AAD8AK98</accession>
<dbReference type="GO" id="GO:0035145">
    <property type="term" value="C:exon-exon junction complex"/>
    <property type="evidence" value="ECO:0007669"/>
    <property type="project" value="TreeGrafter"/>
</dbReference>
<keyword evidence="6" id="KW-1185">Reference proteome</keyword>
<dbReference type="GO" id="GO:0005737">
    <property type="term" value="C:cytoplasm"/>
    <property type="evidence" value="ECO:0007669"/>
    <property type="project" value="TreeGrafter"/>
</dbReference>
<evidence type="ECO:0000313" key="5">
    <source>
        <dbReference type="EMBL" id="KAJ9600651.1"/>
    </source>
</evidence>
<dbReference type="InterPro" id="IPR015362">
    <property type="entry name" value="WIBG_mago-bd"/>
</dbReference>
<dbReference type="Pfam" id="PF09282">
    <property type="entry name" value="Mago-bind"/>
    <property type="match status" value="1"/>
</dbReference>
<dbReference type="Proteomes" id="UP001233999">
    <property type="component" value="Unassembled WGS sequence"/>
</dbReference>
<dbReference type="InterPro" id="IPR036348">
    <property type="entry name" value="WIBG_N_sf"/>
</dbReference>
<feature type="domain" description="WIBG Mago-binding" evidence="4">
    <location>
        <begin position="13"/>
        <end position="39"/>
    </location>
</feature>
<comment type="caution">
    <text evidence="5">The sequence shown here is derived from an EMBL/GenBank/DDBJ whole genome shotgun (WGS) entry which is preliminary data.</text>
</comment>
<reference evidence="5" key="1">
    <citation type="journal article" date="2023" name="IScience">
        <title>Live-bearing cockroach genome reveals convergent evolutionary mechanisms linked to viviparity in insects and beyond.</title>
        <authorList>
            <person name="Fouks B."/>
            <person name="Harrison M.C."/>
            <person name="Mikhailova A.A."/>
            <person name="Marchal E."/>
            <person name="English S."/>
            <person name="Carruthers M."/>
            <person name="Jennings E.C."/>
            <person name="Chiamaka E.L."/>
            <person name="Frigard R.A."/>
            <person name="Pippel M."/>
            <person name="Attardo G.M."/>
            <person name="Benoit J.B."/>
            <person name="Bornberg-Bauer E."/>
            <person name="Tobe S.S."/>
        </authorList>
    </citation>
    <scope>NUCLEOTIDE SEQUENCE</scope>
    <source>
        <strain evidence="5">Stay&amp;Tobe</strain>
    </source>
</reference>
<gene>
    <name evidence="5" type="ORF">L9F63_026211</name>
</gene>
<feature type="region of interest" description="Disordered" evidence="3">
    <location>
        <begin position="73"/>
        <end position="168"/>
    </location>
</feature>
<dbReference type="EMBL" id="JASPKZ010000169">
    <property type="protein sequence ID" value="KAJ9600651.1"/>
    <property type="molecule type" value="Genomic_DNA"/>
</dbReference>
<dbReference type="AlphaFoldDB" id="A0AAD8AK98"/>
<dbReference type="GO" id="GO:1903259">
    <property type="term" value="P:exon-exon junction complex disassembly"/>
    <property type="evidence" value="ECO:0007669"/>
    <property type="project" value="InterPro"/>
</dbReference>
<evidence type="ECO:0000313" key="6">
    <source>
        <dbReference type="Proteomes" id="UP001233999"/>
    </source>
</evidence>
<feature type="compositionally biased region" description="Low complexity" evidence="3">
    <location>
        <begin position="131"/>
        <end position="153"/>
    </location>
</feature>
<name>A0AAD8AK98_DIPPU</name>
<evidence type="ECO:0000256" key="2">
    <source>
        <dbReference type="ARBA" id="ARBA00018898"/>
    </source>
</evidence>
<evidence type="ECO:0000259" key="4">
    <source>
        <dbReference type="SMART" id="SM01273"/>
    </source>
</evidence>
<sequence>MATVSTYVKDEQGATFIAASQRPDGTWRKPRRVKDGYIPQEEVPLYESKGKQFAKNQPQYPVGFSPEFINEAKAKREKAERAAAKTNPIPGLVVVSTTEGKSNKKKKKKKNSGAVDEISDGLSKTQLNVESKTQTSQSKSTTSQSKVTSPQTKPQQETETPPDPAKRIKNLRKRLREIESIEQKIAAGQQKLEKEQLDKVARKQEVISEIEQLTLSLEREHESYEIGNCH</sequence>
<dbReference type="PANTHER" id="PTHR22959:SF0">
    <property type="entry name" value="PARTNER OF Y14 AND MAGO"/>
    <property type="match status" value="1"/>
</dbReference>
<dbReference type="GO" id="GO:0003723">
    <property type="term" value="F:RNA binding"/>
    <property type="evidence" value="ECO:0007669"/>
    <property type="project" value="TreeGrafter"/>
</dbReference>
<dbReference type="SUPFAM" id="SSF101931">
    <property type="entry name" value="Pym (Within the bgcn gene intron protein, WIBG), N-terminal domain"/>
    <property type="match status" value="1"/>
</dbReference>
<dbReference type="InterPro" id="IPR039333">
    <property type="entry name" value="PYM1"/>
</dbReference>
<dbReference type="SMART" id="SM01273">
    <property type="entry name" value="Mago-bind"/>
    <property type="match status" value="1"/>
</dbReference>